<dbReference type="GO" id="GO:0006897">
    <property type="term" value="P:endocytosis"/>
    <property type="evidence" value="ECO:0007669"/>
    <property type="project" value="TreeGrafter"/>
</dbReference>
<dbReference type="Pfam" id="PF09431">
    <property type="entry name" value="SPIN90_LRD"/>
    <property type="match status" value="1"/>
</dbReference>
<dbReference type="InterPro" id="IPR018556">
    <property type="entry name" value="SPIN90/Ldb17_LRD"/>
</dbReference>
<sequence>MDDITYQLENSVQFWEELDEILARGDENQSSALSSIDLYIKFVSNFQDEFLENVTELMGCCYKLLVSPIYRKFSDTVIERVIQRASKQTDVKELCVLYNILFLAGKESKKIFEQMYVREQNFVSKLKNHIYENKVDNRLQQISIQLLFEICYVQRLSPSLLNLIDEPFLNYLLDLVENTRDDEDETFNYSIIRLILSFNEQFMLSVMSQGEDEEDEDWNPNTVLRVLGARIGSSKTFGENVIFMLNRADVFIRELYDLPEESVTLRHAFLRVLYPLITNTQLCQYPYKQQQIYNLLLDLNGTTTKQFKPVSPKTQSLVNRCLMTEYLNGIASPHNFGNGIARNPTPNALVMDLAVNTNSSNGNGLAVN</sequence>
<protein>
    <submittedName>
        <fullName evidence="2">6701_t:CDS:1</fullName>
    </submittedName>
</protein>
<dbReference type="GO" id="GO:0030479">
    <property type="term" value="C:actin cortical patch"/>
    <property type="evidence" value="ECO:0007669"/>
    <property type="project" value="TreeGrafter"/>
</dbReference>
<dbReference type="Proteomes" id="UP000789375">
    <property type="component" value="Unassembled WGS sequence"/>
</dbReference>
<keyword evidence="3" id="KW-1185">Reference proteome</keyword>
<feature type="domain" description="SPIN90/Ldb17 leucine-rich" evidence="1">
    <location>
        <begin position="184"/>
        <end position="249"/>
    </location>
</feature>
<dbReference type="EMBL" id="CAJVPP010001305">
    <property type="protein sequence ID" value="CAG8547595.1"/>
    <property type="molecule type" value="Genomic_DNA"/>
</dbReference>
<proteinExistence type="predicted"/>
<evidence type="ECO:0000313" key="3">
    <source>
        <dbReference type="Proteomes" id="UP000789375"/>
    </source>
</evidence>
<comment type="caution">
    <text evidence="2">The sequence shown here is derived from an EMBL/GenBank/DDBJ whole genome shotgun (WGS) entry which is preliminary data.</text>
</comment>
<dbReference type="AlphaFoldDB" id="A0A9N9FPK6"/>
<dbReference type="SUPFAM" id="SSF48371">
    <property type="entry name" value="ARM repeat"/>
    <property type="match status" value="1"/>
</dbReference>
<organism evidence="2 3">
    <name type="scientific">Funneliformis mosseae</name>
    <name type="common">Endomycorrhizal fungus</name>
    <name type="synonym">Glomus mosseae</name>
    <dbReference type="NCBI Taxonomy" id="27381"/>
    <lineage>
        <taxon>Eukaryota</taxon>
        <taxon>Fungi</taxon>
        <taxon>Fungi incertae sedis</taxon>
        <taxon>Mucoromycota</taxon>
        <taxon>Glomeromycotina</taxon>
        <taxon>Glomeromycetes</taxon>
        <taxon>Glomerales</taxon>
        <taxon>Glomeraceae</taxon>
        <taxon>Funneliformis</taxon>
    </lineage>
</organism>
<dbReference type="PANTHER" id="PTHR13357">
    <property type="entry name" value="SH3 ADAPTER PROTEIN SPIN90 NCK INTERACTING PROTEIN WITH SH3 DOMAIN"/>
    <property type="match status" value="1"/>
</dbReference>
<reference evidence="2" key="1">
    <citation type="submission" date="2021-06" db="EMBL/GenBank/DDBJ databases">
        <authorList>
            <person name="Kallberg Y."/>
            <person name="Tangrot J."/>
            <person name="Rosling A."/>
        </authorList>
    </citation>
    <scope>NUCLEOTIDE SEQUENCE</scope>
    <source>
        <strain evidence="2">87-6 pot B 2015</strain>
    </source>
</reference>
<dbReference type="GO" id="GO:0071933">
    <property type="term" value="F:Arp2/3 complex binding"/>
    <property type="evidence" value="ECO:0007669"/>
    <property type="project" value="TreeGrafter"/>
</dbReference>
<evidence type="ECO:0000313" key="2">
    <source>
        <dbReference type="EMBL" id="CAG8547595.1"/>
    </source>
</evidence>
<gene>
    <name evidence="2" type="ORF">FMOSSE_LOCUS6299</name>
</gene>
<accession>A0A9N9FPK6</accession>
<name>A0A9N9FPK6_FUNMO</name>
<evidence type="ECO:0000259" key="1">
    <source>
        <dbReference type="Pfam" id="PF09431"/>
    </source>
</evidence>
<dbReference type="GO" id="GO:0051666">
    <property type="term" value="P:actin cortical patch localization"/>
    <property type="evidence" value="ECO:0007669"/>
    <property type="project" value="TreeGrafter"/>
</dbReference>
<dbReference type="InterPro" id="IPR030125">
    <property type="entry name" value="SPIN90/Ldb17"/>
</dbReference>
<dbReference type="InterPro" id="IPR016024">
    <property type="entry name" value="ARM-type_fold"/>
</dbReference>
<dbReference type="PANTHER" id="PTHR13357:SF1">
    <property type="entry name" value="NCK-INTERACTING PROTEIN WITH SH3 DOMAIN"/>
    <property type="match status" value="1"/>
</dbReference>
<dbReference type="GO" id="GO:0000147">
    <property type="term" value="P:actin cortical patch assembly"/>
    <property type="evidence" value="ECO:0007669"/>
    <property type="project" value="TreeGrafter"/>
</dbReference>